<keyword evidence="1" id="KW-0472">Membrane</keyword>
<dbReference type="EnsemblPlants" id="HORVU.MOREX.r3.3HG0270530.1">
    <property type="protein sequence ID" value="HORVU.MOREX.r3.3HG0270530.1.CDS1"/>
    <property type="gene ID" value="HORVU.MOREX.r3.3HG0270530"/>
</dbReference>
<dbReference type="Gramene" id="HORVU.MOREX.r2.3HG0224190.1">
    <property type="protein sequence ID" value="HORVU.MOREX.r2.3HG0224190.1.CDS.1"/>
    <property type="gene ID" value="HORVU.MOREX.r2.3HG0224190"/>
</dbReference>
<reference evidence="3" key="1">
    <citation type="journal article" date="2012" name="Nature">
        <title>A physical, genetic and functional sequence assembly of the barley genome.</title>
        <authorList>
            <consortium name="The International Barley Genome Sequencing Consortium"/>
            <person name="Mayer K.F."/>
            <person name="Waugh R."/>
            <person name="Brown J.W."/>
            <person name="Schulman A."/>
            <person name="Langridge P."/>
            <person name="Platzer M."/>
            <person name="Fincher G.B."/>
            <person name="Muehlbauer G.J."/>
            <person name="Sato K."/>
            <person name="Close T.J."/>
            <person name="Wise R.P."/>
            <person name="Stein N."/>
        </authorList>
    </citation>
    <scope>NUCLEOTIDE SEQUENCE [LARGE SCALE GENOMIC DNA]</scope>
    <source>
        <strain evidence="3">cv. Morex</strain>
    </source>
</reference>
<reference evidence="2" key="3">
    <citation type="submission" date="2022-01" db="UniProtKB">
        <authorList>
            <consortium name="EnsemblPlants"/>
        </authorList>
    </citation>
    <scope>IDENTIFICATION</scope>
    <source>
        <strain evidence="2">subsp. vulgare</strain>
    </source>
</reference>
<protein>
    <submittedName>
        <fullName evidence="2">Uncharacterized protein</fullName>
    </submittedName>
</protein>
<dbReference type="AlphaFoldDB" id="A0A8I6XE99"/>
<proteinExistence type="predicted"/>
<accession>A0A8I6XE99</accession>
<feature type="transmembrane region" description="Helical" evidence="1">
    <location>
        <begin position="20"/>
        <end position="41"/>
    </location>
</feature>
<keyword evidence="3" id="KW-1185">Reference proteome</keyword>
<sequence length="97" mass="11308">MNTVATCVSLRRLQPFFASMWLILIKTAGKKFYCSLLLYNIKDTYRFKYLKMKGKVLTNACKSCTAYQSQSVGLYFKDTYIQLEVVVYSDILKMLMN</sequence>
<name>A0A8I6XE99_HORVV</name>
<dbReference type="Gramene" id="HORVU.MOREX.r3.3HG0270530.1">
    <property type="protein sequence ID" value="HORVU.MOREX.r3.3HG0270530.1.CDS1"/>
    <property type="gene ID" value="HORVU.MOREX.r3.3HG0270530"/>
</dbReference>
<reference evidence="2" key="2">
    <citation type="submission" date="2020-10" db="EMBL/GenBank/DDBJ databases">
        <authorList>
            <person name="Scholz U."/>
            <person name="Mascher M."/>
            <person name="Fiebig A."/>
        </authorList>
    </citation>
    <scope>NUCLEOTIDE SEQUENCE [LARGE SCALE GENOMIC DNA]</scope>
    <source>
        <strain evidence="2">cv. Morex</strain>
    </source>
</reference>
<keyword evidence="1" id="KW-1133">Transmembrane helix</keyword>
<organism evidence="2 3">
    <name type="scientific">Hordeum vulgare subsp. vulgare</name>
    <name type="common">Domesticated barley</name>
    <dbReference type="NCBI Taxonomy" id="112509"/>
    <lineage>
        <taxon>Eukaryota</taxon>
        <taxon>Viridiplantae</taxon>
        <taxon>Streptophyta</taxon>
        <taxon>Embryophyta</taxon>
        <taxon>Tracheophyta</taxon>
        <taxon>Spermatophyta</taxon>
        <taxon>Magnoliopsida</taxon>
        <taxon>Liliopsida</taxon>
        <taxon>Poales</taxon>
        <taxon>Poaceae</taxon>
        <taxon>BOP clade</taxon>
        <taxon>Pooideae</taxon>
        <taxon>Triticodae</taxon>
        <taxon>Triticeae</taxon>
        <taxon>Hordeinae</taxon>
        <taxon>Hordeum</taxon>
    </lineage>
</organism>
<dbReference type="Proteomes" id="UP000011116">
    <property type="component" value="Chromosome 3H"/>
</dbReference>
<keyword evidence="1" id="KW-0812">Transmembrane</keyword>
<evidence type="ECO:0000256" key="1">
    <source>
        <dbReference type="SAM" id="Phobius"/>
    </source>
</evidence>
<evidence type="ECO:0000313" key="2">
    <source>
        <dbReference type="EnsemblPlants" id="HORVU.MOREX.r3.3HG0270530.1.CDS1"/>
    </source>
</evidence>
<evidence type="ECO:0000313" key="3">
    <source>
        <dbReference type="Proteomes" id="UP000011116"/>
    </source>
</evidence>